<feature type="chain" id="PRO_5012114411" evidence="1">
    <location>
        <begin position="28"/>
        <end position="2787"/>
    </location>
</feature>
<protein>
    <submittedName>
        <fullName evidence="2">RHS repeat-associated core domain-containing protein</fullName>
    </submittedName>
</protein>
<name>A0A1K1RQP2_9BACT</name>
<dbReference type="PANTHER" id="PTHR32305:SF15">
    <property type="entry name" value="PROTEIN RHSA-RELATED"/>
    <property type="match status" value="1"/>
</dbReference>
<dbReference type="EMBL" id="CP140154">
    <property type="protein sequence ID" value="WQG91901.1"/>
    <property type="molecule type" value="Genomic_DNA"/>
</dbReference>
<reference evidence="2 4" key="1">
    <citation type="submission" date="2016-11" db="EMBL/GenBank/DDBJ databases">
        <authorList>
            <person name="Jaros S."/>
            <person name="Januszkiewicz K."/>
            <person name="Wedrychowicz H."/>
        </authorList>
    </citation>
    <scope>NUCLEOTIDE SEQUENCE [LARGE SCALE GENOMIC DNA]</scope>
    <source>
        <strain evidence="2 4">DSM 784</strain>
    </source>
</reference>
<dbReference type="InterPro" id="IPR050708">
    <property type="entry name" value="T6SS_VgrG/RHS"/>
</dbReference>
<dbReference type="Proteomes" id="UP000183788">
    <property type="component" value="Unassembled WGS sequence"/>
</dbReference>
<keyword evidence="5" id="KW-1185">Reference proteome</keyword>
<dbReference type="PANTHER" id="PTHR32305">
    <property type="match status" value="1"/>
</dbReference>
<dbReference type="NCBIfam" id="TIGR03696">
    <property type="entry name" value="Rhs_assc_core"/>
    <property type="match status" value="1"/>
</dbReference>
<dbReference type="Proteomes" id="UP001326715">
    <property type="component" value="Chromosome"/>
</dbReference>
<dbReference type="STRING" id="1004.SAMN05661012_04102"/>
<keyword evidence="1" id="KW-0732">Signal</keyword>
<dbReference type="InterPro" id="IPR022385">
    <property type="entry name" value="Rhs_assc_core"/>
</dbReference>
<evidence type="ECO:0000313" key="4">
    <source>
        <dbReference type="Proteomes" id="UP000183788"/>
    </source>
</evidence>
<dbReference type="RefSeq" id="WP_072363095.1">
    <property type="nucleotide sequence ID" value="NZ_CP139972.1"/>
</dbReference>
<dbReference type="EMBL" id="FPIZ01000013">
    <property type="protein sequence ID" value="SFW74108.1"/>
    <property type="molecule type" value="Genomic_DNA"/>
</dbReference>
<proteinExistence type="predicted"/>
<accession>A0A1K1RQP2</accession>
<sequence>MRQLLKKYKGIFYLLSLLLIIAINSHAQSVQAIRSSLDSSKIAVNNSIDVTDTTYFSSTKQPKLDLPYSVKNVVTLKINEYSKLYLPPTFSASVKVRITYAITDSKTDTISQTLTINYAANDPYTSRSSFVFSNSHQVKVEVLSVNVTAEKDILPALTLENEMYVKVAYKMTCTDAVDSVKDLGVTDGGDELIVSWKPVGGADDYDLEWTHIDSTALYRYGTPLDTEALFRNNATRVTITDRTYNIPLIFDAPGVVFYRVRAVQERANNVRMETVWSSKYPAGLGRFSFGGHEGKLNWQSAVSYAEEGNRKVVVNYLDGSLHSRQTVTKDNSTKTALVAETMYDYQGRPAIQVMPAPTLVNAVKYFKEFNNAANGAEYDKSLYDSMTVGVPAMSSLSGANMYYSPNNPDTATRANRFLPNANGYAFTQTEYTQDNTGRISRQSGVGDVFKLGSNHETRYLYGTPGQEELDLLFGTDVGDKTHYFKNSVQDANGQISVGYVDMHGRTIATALAGTPDSADLSALPGVTALSYIDTLSGAGRNVVKDLTLESTQSQLVPIEALYTFRYKLDTPSVRIQACPSAPIVKYPVLYDLEITITDDANNSRLPDSVAYVKVFHNYTPGSDPVANIKAKSIDTSFSIQLKKGSYQITKRLIVNSDALAYYRDNIYMTNAVCKTLNDFINEQRYLQSTTECLPSCQACLVKIGTWDSYRANYMSLNKVKDTTASRGTAWVAYEVAVEACNALCDSTSQTSDVLKQMLQDVTAPSGQYARPDSLSIYSIFYTDGIPNTKQVPYQDSLLVYLDANGKRDTVYDEQSGAWVIPQKLTAQQFGAKFKPSWANVLLKYHPEYCKYLTYLKFKESYDWDDKFLRTDLYYQANNSGYLNPLGDEAYNYFTTVAAKTDPITKNANITNALRQVMASYPDKSTGVSIYTTAVVRLKCPADGACISANKTPQQAFGGLACSADYDMAWRTFRELYLTAKHNLIDAEIDAALCPGIRSVSSDELIKAGFQTVFNTASKILNIKAPSYLGTDTAKAKTAIRAERDSSYAQNCRAYIADWISKLSPCIEVNTLTNTIIPRLVEVCKQGSDENHPLGASSVAPASTYKYRSFQDVLDEYYKSSNNVVPYSCNSYLITAPAPYDQPAPLYDVTLYGKPDTCLCTKLNSLRSEYVNNSTSDIKDTSFAAYLKRAKGISMSQNDLELLLNSCNGGGTCVSLSSPVNIPPAMQCNAGSLCVTCSAIGILNREYNRKYPDCGPKKSDDSVQLLKNQLFENYMNVKLGFRKHYWEYLEFMETCGVDTMEMNMYSSSRNTYPAGTLFTDSTSCQKYQKIVADFKALHPASQGDFFVVTKKVPLTSVAHIFDDGSTALNSTSSLAAGIVLKGGTRSVLRDHLNFNWSIIARDALISSATLSLYARVGKDLISPGGVISRTTQYDISSGNASNAHRNESANLIYGYFERATDSLLDNISIWSKGAGSVSYNHLAVGAFPVGYSNSNYINQTCTELIKDVFSRYVGYNNQGLIFKLSNEDTSSYKNIVFWGKTDSAAATPAYLTVTYTASRCEEFTAYFNERTGSTGKATDVNAVYYKACGTFPGICDPGFEPTNGPMLCGKESAIFASVPDMISNCSDSAFFVYSKGYEIYNAYRDSLRNNFDKVYRDTAIAGGQRELYTLGYNTSEYHYTLYYYDQAGNLTRTIPPAGVVTDRSAGWKAKLAAARAAGISCVPGHQMATEYRYNTLNQLVSKKTPDDSVTNYWYDKLGRMVVSQNVKQSLTKNYSYTNFDALGRVVEVGEISSSTPMTGMISRNEQSLANWLSAAASTRTQIVSTNYDIAYNGIDSLPITPKNLRNRVAWSGYYNTASDIPTRKFANASFYSYDIHGSVDTLLQFYKEGPMYTYYNRFKKMVYQYDLISGKVNLVAYQPGQKDAFYHRYSYDSENRLTNVETSQDSIYWEKDAYYEYYKHGPLARVVIGQQQVQGIDYAYTLQGWLKGINSTALTPSFDIGRDGVSGSIVARDAFGFSLHYFGNRDYSPISGAVKPFAAAVGNSPLFNGNISAISQKVSTIVTPLEYTYSYDVLNRITGMVANKGLDSLSNSWTNAFAALPDFKEKITYDGNGNIMTYKRNGNKTFAGAPLGMDSLTYYYRPGTNKLSYIVDSVRWGNYGNDIDNQLADNYQYDSIGNMVSDRRAGVDSIKWTVYGKISKIYKHDSTALFYTYDAAGNRISKTFVSKAKDTTQTLYVRDAAGNVMSVYAYKDTAVNKGQLSQIETHLYGSGRLGMTTLAINVQDQSPQAVTIMTGLGNGKNINFIRGKKFFELANHLGNVLATVSDKKIGVSANNLTIDSYNPVIVSAQEYYPFGMLMPGRGGHIGAGRNVAGTTVVMNGDTVPAVLTVTQRTANLPGTYKATQVISFEDGFASGDSDVFTTELVDQGSTDLGTESGVSYGIDARGYRYGFNGKENDNEVKGEGNFLDYGARIYDPRIARWLSPDPIRKKYPASSPFVSSMNSPLKLADVDGDDVIVTIVKNSITFSSTIYITGPGAFDVAKNANDKYEEFSKMSLQNRTYKDIDGTIYNVQIQMNFVAVNPDDPNDPNYVNYRSTLKDPVGGSGNNILNLTNNEANLINGRANAGHPASDSYAPTKEEFPAAYGVPQARYTKGVGNMAYLNAKVSATKNGLISIHETFHNLGLGDRYMDNVHYMFTYCADGKEKTEVLPLMTVAQEGFENDMMITGLQFSQEHIDNLSKSALYLSKIRGNKFVMFRAVDNVKVTDKERAPKIFNAGNTVYKLAEKKP</sequence>
<evidence type="ECO:0000313" key="3">
    <source>
        <dbReference type="EMBL" id="WQG91901.1"/>
    </source>
</evidence>
<evidence type="ECO:0000256" key="1">
    <source>
        <dbReference type="SAM" id="SignalP"/>
    </source>
</evidence>
<reference evidence="3 5" key="2">
    <citation type="submission" date="2023-11" db="EMBL/GenBank/DDBJ databases">
        <title>MicrobeMod: A computational toolkit for identifying prokaryotic methylation and restriction-modification with nanopore sequencing.</title>
        <authorList>
            <person name="Crits-Christoph A."/>
            <person name="Kang S.C."/>
            <person name="Lee H."/>
            <person name="Ostrov N."/>
        </authorList>
    </citation>
    <scope>NUCLEOTIDE SEQUENCE [LARGE SCALE GENOMIC DNA]</scope>
    <source>
        <strain evidence="3 5">ATCC 23090</strain>
    </source>
</reference>
<feature type="signal peptide" evidence="1">
    <location>
        <begin position="1"/>
        <end position="27"/>
    </location>
</feature>
<evidence type="ECO:0000313" key="5">
    <source>
        <dbReference type="Proteomes" id="UP001326715"/>
    </source>
</evidence>
<dbReference type="Gene3D" id="2.180.10.10">
    <property type="entry name" value="RHS repeat-associated core"/>
    <property type="match status" value="1"/>
</dbReference>
<evidence type="ECO:0000313" key="2">
    <source>
        <dbReference type="EMBL" id="SFW74108.1"/>
    </source>
</evidence>
<gene>
    <name evidence="2" type="ORF">SAMN05661012_04102</name>
    <name evidence="3" type="ORF">SR876_10325</name>
</gene>
<dbReference type="OrthoDB" id="2972467at2"/>
<organism evidence="2 4">
    <name type="scientific">Chitinophaga sancti</name>
    <dbReference type="NCBI Taxonomy" id="1004"/>
    <lineage>
        <taxon>Bacteria</taxon>
        <taxon>Pseudomonadati</taxon>
        <taxon>Bacteroidota</taxon>
        <taxon>Chitinophagia</taxon>
        <taxon>Chitinophagales</taxon>
        <taxon>Chitinophagaceae</taxon>
        <taxon>Chitinophaga</taxon>
    </lineage>
</organism>